<feature type="compositionally biased region" description="Basic and acidic residues" evidence="1">
    <location>
        <begin position="1900"/>
        <end position="1923"/>
    </location>
</feature>
<feature type="region of interest" description="Disordered" evidence="1">
    <location>
        <begin position="1083"/>
        <end position="1130"/>
    </location>
</feature>
<feature type="compositionally biased region" description="Basic and acidic residues" evidence="1">
    <location>
        <begin position="174"/>
        <end position="183"/>
    </location>
</feature>
<accession>A0A9P0L328</accession>
<keyword evidence="4" id="KW-1185">Reference proteome</keyword>
<evidence type="ECO:0000313" key="3">
    <source>
        <dbReference type="EMBL" id="CAH1984413.1"/>
    </source>
</evidence>
<dbReference type="InterPro" id="IPR000253">
    <property type="entry name" value="FHA_dom"/>
</dbReference>
<feature type="region of interest" description="Disordered" evidence="1">
    <location>
        <begin position="138"/>
        <end position="279"/>
    </location>
</feature>
<feature type="compositionally biased region" description="Low complexity" evidence="1">
    <location>
        <begin position="683"/>
        <end position="694"/>
    </location>
</feature>
<feature type="compositionally biased region" description="Basic and acidic residues" evidence="1">
    <location>
        <begin position="1571"/>
        <end position="1607"/>
    </location>
</feature>
<feature type="region of interest" description="Disordered" evidence="1">
    <location>
        <begin position="1448"/>
        <end position="1516"/>
    </location>
</feature>
<evidence type="ECO:0000259" key="2">
    <source>
        <dbReference type="PROSITE" id="PS50006"/>
    </source>
</evidence>
<feature type="region of interest" description="Disordered" evidence="1">
    <location>
        <begin position="750"/>
        <end position="775"/>
    </location>
</feature>
<dbReference type="Proteomes" id="UP001152888">
    <property type="component" value="Unassembled WGS sequence"/>
</dbReference>
<reference evidence="3" key="1">
    <citation type="submission" date="2022-03" db="EMBL/GenBank/DDBJ databases">
        <authorList>
            <person name="Sayadi A."/>
        </authorList>
    </citation>
    <scope>NUCLEOTIDE SEQUENCE</scope>
</reference>
<feature type="compositionally biased region" description="Polar residues" evidence="1">
    <location>
        <begin position="987"/>
        <end position="1007"/>
    </location>
</feature>
<feature type="compositionally biased region" description="Basic and acidic residues" evidence="1">
    <location>
        <begin position="1786"/>
        <end position="1814"/>
    </location>
</feature>
<organism evidence="3 4">
    <name type="scientific">Acanthoscelides obtectus</name>
    <name type="common">Bean weevil</name>
    <name type="synonym">Bruchus obtectus</name>
    <dbReference type="NCBI Taxonomy" id="200917"/>
    <lineage>
        <taxon>Eukaryota</taxon>
        <taxon>Metazoa</taxon>
        <taxon>Ecdysozoa</taxon>
        <taxon>Arthropoda</taxon>
        <taxon>Hexapoda</taxon>
        <taxon>Insecta</taxon>
        <taxon>Pterygota</taxon>
        <taxon>Neoptera</taxon>
        <taxon>Endopterygota</taxon>
        <taxon>Coleoptera</taxon>
        <taxon>Polyphaga</taxon>
        <taxon>Cucujiformia</taxon>
        <taxon>Chrysomeloidea</taxon>
        <taxon>Chrysomelidae</taxon>
        <taxon>Bruchinae</taxon>
        <taxon>Bruchini</taxon>
        <taxon>Acanthoscelides</taxon>
    </lineage>
</organism>
<gene>
    <name evidence="3" type="ORF">ACAOBT_LOCUS16083</name>
</gene>
<dbReference type="GO" id="GO:0005634">
    <property type="term" value="C:nucleus"/>
    <property type="evidence" value="ECO:0007669"/>
    <property type="project" value="TreeGrafter"/>
</dbReference>
<feature type="compositionally biased region" description="Polar residues" evidence="1">
    <location>
        <begin position="1083"/>
        <end position="1104"/>
    </location>
</feature>
<feature type="compositionally biased region" description="Basic and acidic residues" evidence="1">
    <location>
        <begin position="1770"/>
        <end position="1779"/>
    </location>
</feature>
<dbReference type="PANTHER" id="PTHR21603">
    <property type="entry name" value="ANTIGEN KI-67-LIKE PROTEIN"/>
    <property type="match status" value="1"/>
</dbReference>
<feature type="region of interest" description="Disordered" evidence="1">
    <location>
        <begin position="1299"/>
        <end position="1331"/>
    </location>
</feature>
<feature type="region of interest" description="Disordered" evidence="1">
    <location>
        <begin position="840"/>
        <end position="895"/>
    </location>
</feature>
<dbReference type="EMBL" id="CAKOFQ010006957">
    <property type="protein sequence ID" value="CAH1984413.1"/>
    <property type="molecule type" value="Genomic_DNA"/>
</dbReference>
<sequence length="1939" mass="216715">MASSTSIDGDTFGSLILIRKKDGYPVPFDLSPGQVTFGGGDNADIRLKIADKRLRDMHCFIYIDENGVATLVNKAGDDTVKVNDRPVKKMHVLNHQDAIDVLGKIFLYENENLRCDEVQTGNAVPGISSRNTIHVLAQKKSPTKSPTLKVKSPVQRRRSSLRHSSQMSVIELDSPEKSLEGKKSLNRSSLNGTPRQVYAPVVEDVSPATPPNSKGDDAIKTPLNTPGLFEDLRKSVLQSRTRRSGKKEEPAVEESEQNINNKRGRNSSIASQSSVKKRRTITYSVEDASEVEIVEESVESFNSTEDWPEISQDQTDHEHRLSDLTIASFANQPFSKVLSEPRVRQMKSVRLSRHNKTIAVDNLDGPEPIVKCSFLLENGLREDLLDKSPKPSTSNFVKSTTSASSHFIRNKSLLIGSPASAKLKRLQQSPKTVKGSPKLNVSENLSKFVGLKQLMRRRTSLSYIFGIKNFMSAQNKSPKNDTIQDSMDETIVTDSSRSSRTLKLTENAKAIKSPRLSTNFTRTPLDAMKRSMSTPKSMKKLEYEILDLSAVKTPSSELQTRASKTSVTENAQNDSTRTNKVLASSIPKETVDADKTKRLSRASSRFDSSEYELLDLSKTVRVDQSRKGLLNTSGKRTLKNVFLNGNGPKNSILSPRGINSLQVKNAVETLKTYASLPDLNAAATRSTANTSKRSLSTSKHRNSAETFDVEKDKSVIDQYDDDLQEVSKTRKSSSTSQELDSPDIEIKKRSWSLRSSKSNTRAGGDDLEINRRSTRRSSACQYPADFISIDLSGVSGSLISLKTSSSDQSPDVIKICDLGDNLLEAPSAFRYDEGTVEADVTESLSRKQSASRKSLKNSDSFPRNARRSSVVADYEIPNHTRTRTSSLSQKSASETSLININDPRVSMSFSRRLTKTPTAGVITPLCESGAWETVQSRKSSPDINQLQMSLIRVLKTGSGNDEKLVSGSRRSMADSSIQDLEDGIRSTRASKASFSTSKLETSVSRTPSDSKKHISVSQTASPVFTSVSDEDVALELDPEKGELEKLTSTPKTEEFDEMNLTSKSTRQCSRFIEEVLNIPLSKASSVSTRDSNTPKALKSPNNDLTGVREVKRLLKTPKSPEKNLPDIRGVKKLLQTPQVQKSPENDLSDFRGVKKLLRTPRVQKSPQNDLSNIRGVKNLLKTPKVSKSPENDLSDVRGVKKLLQTPRVQKSPKNDLSNIGGVKKLLKTPKVPKSPKNDLSNIGGVRKLLKTPKLPKSPKNDLSDIRGVKKLLKTPEVPKSPENDLSDVRGVKKLLQTPKVQKSPKNDLSNIGGVKNLLKTPKVPKSPKNDLTDIRGVKKLLRTPKVRKSPKNDLSNIVPLKMLMSTPKPLKEHINDLSNVSGVKDLFIEKQEELFDSLFNKKPVRKYSGRLSTSRTEEQLGDQDDVDVSDKNEKVEQWVNQQDFNVEDSETLNEVRKTPKTQKNNPEKVGETVDVSLQKTRPKRGQNKTNENACSADILQEPEQKTRGKKRKVAEPAKVEVESISNNIEDKAIKTRRNEKAEVEVTVEKDTTKDVQEVAAKPVGRPRRNKKTELEETVEKNKAIKTRRNEKTEVEVTVEKDTTKDVQEVAAKPVGRPRRNKKTELEETVEKDSDKNIHDKAVKPAGRLRRNKKTELEETDEKDSDKNVQDKAVKPAGRLRRNKKTDIEETVEKDTSKDIECNAVKPAGRRNNKTVEESVEEDSERDIQNKVVKTASRPRRNLKTKIEESVTSGASKTNVDESVKPISRSKRNEKAENGESIKNINKRTEYETASRSGDNKEKKIEKNDSEDKPMRITRGKKKVVNPSLNDETTSRRPKKDQTVESVKVTKGRQKKATLNEEDVEEEKDPTYFRRHVFMEVAESNEATTPVQHRRLKNKKVKEIEEEKPKRSRRAKGDYEKYGEEFVSESPLTAKRRRKK</sequence>
<feature type="region of interest" description="Disordered" evidence="1">
    <location>
        <begin position="683"/>
        <end position="706"/>
    </location>
</feature>
<feature type="region of interest" description="Disordered" evidence="1">
    <location>
        <begin position="554"/>
        <end position="580"/>
    </location>
</feature>
<protein>
    <recommendedName>
        <fullName evidence="2">FHA domain-containing protein</fullName>
    </recommendedName>
</protein>
<feature type="region of interest" description="Disordered" evidence="1">
    <location>
        <begin position="1408"/>
        <end position="1429"/>
    </location>
</feature>
<feature type="region of interest" description="Disordered" evidence="1">
    <location>
        <begin position="724"/>
        <end position="743"/>
    </location>
</feature>
<dbReference type="SUPFAM" id="SSF49879">
    <property type="entry name" value="SMAD/FHA domain"/>
    <property type="match status" value="1"/>
</dbReference>
<feature type="compositionally biased region" description="Polar residues" evidence="1">
    <location>
        <begin position="883"/>
        <end position="895"/>
    </location>
</feature>
<feature type="compositionally biased region" description="Basic and acidic residues" evidence="1">
    <location>
        <begin position="1106"/>
        <end position="1129"/>
    </location>
</feature>
<dbReference type="Gene3D" id="2.60.200.20">
    <property type="match status" value="1"/>
</dbReference>
<feature type="domain" description="FHA" evidence="2">
    <location>
        <begin position="35"/>
        <end position="87"/>
    </location>
</feature>
<feature type="compositionally biased region" description="Low complexity" evidence="1">
    <location>
        <begin position="752"/>
        <end position="761"/>
    </location>
</feature>
<feature type="compositionally biased region" description="Basic and acidic residues" evidence="1">
    <location>
        <begin position="1684"/>
        <end position="1700"/>
    </location>
</feature>
<name>A0A9P0L328_ACAOB</name>
<feature type="region of interest" description="Disordered" evidence="1">
    <location>
        <begin position="959"/>
        <end position="1019"/>
    </location>
</feature>
<proteinExistence type="predicted"/>
<dbReference type="PROSITE" id="PS50006">
    <property type="entry name" value="FHA_DOMAIN"/>
    <property type="match status" value="1"/>
</dbReference>
<evidence type="ECO:0000313" key="4">
    <source>
        <dbReference type="Proteomes" id="UP001152888"/>
    </source>
</evidence>
<dbReference type="GO" id="GO:0051983">
    <property type="term" value="P:regulation of chromosome segregation"/>
    <property type="evidence" value="ECO:0007669"/>
    <property type="project" value="TreeGrafter"/>
</dbReference>
<feature type="region of interest" description="Disordered" evidence="1">
    <location>
        <begin position="1552"/>
        <end position="1869"/>
    </location>
</feature>
<comment type="caution">
    <text evidence="3">The sequence shown here is derived from an EMBL/GenBank/DDBJ whole genome shotgun (WGS) entry which is preliminary data.</text>
</comment>
<feature type="compositionally biased region" description="Basic and acidic residues" evidence="1">
    <location>
        <begin position="1622"/>
        <end position="1642"/>
    </location>
</feature>
<dbReference type="OrthoDB" id="6288785at2759"/>
<feature type="region of interest" description="Disordered" evidence="1">
    <location>
        <begin position="1883"/>
        <end position="1939"/>
    </location>
</feature>
<dbReference type="InterPro" id="IPR008984">
    <property type="entry name" value="SMAD_FHA_dom_sf"/>
</dbReference>
<dbReference type="PANTHER" id="PTHR21603:SF18">
    <property type="entry name" value="ANTIGEN KI-67-LIKE PROTEIN"/>
    <property type="match status" value="1"/>
</dbReference>
<dbReference type="Pfam" id="PF00498">
    <property type="entry name" value="FHA"/>
    <property type="match status" value="1"/>
</dbReference>
<evidence type="ECO:0000256" key="1">
    <source>
        <dbReference type="SAM" id="MobiDB-lite"/>
    </source>
</evidence>
<feature type="compositionally biased region" description="Polar residues" evidence="1">
    <location>
        <begin position="257"/>
        <end position="274"/>
    </location>
</feature>
<feature type="compositionally biased region" description="Basic and acidic residues" evidence="1">
    <location>
        <begin position="1663"/>
        <end position="1673"/>
    </location>
</feature>
<dbReference type="GO" id="GO:0007088">
    <property type="term" value="P:regulation of mitotic nuclear division"/>
    <property type="evidence" value="ECO:0007669"/>
    <property type="project" value="TreeGrafter"/>
</dbReference>
<dbReference type="GO" id="GO:0005694">
    <property type="term" value="C:chromosome"/>
    <property type="evidence" value="ECO:0007669"/>
    <property type="project" value="TreeGrafter"/>
</dbReference>